<sequence length="121" mass="13527">MKFFTILVLAVLCLQASAKVIPSIPEATDISQVLSGPQIEDNVPEDILAVENVANMFIPCTLLERGLPDEMEEWNVTNAMFDVNGFLIIDEFTHGHPIKMIAKRNNSVKGGFTLLRYDDLY</sequence>
<dbReference type="EMBL" id="CANHGI010000006">
    <property type="protein sequence ID" value="CAI5456609.1"/>
    <property type="molecule type" value="Genomic_DNA"/>
</dbReference>
<protein>
    <submittedName>
        <fullName evidence="2">Uncharacterized protein</fullName>
    </submittedName>
</protein>
<name>A0A9P1N9Y0_9PELO</name>
<evidence type="ECO:0000313" key="3">
    <source>
        <dbReference type="Proteomes" id="UP001152747"/>
    </source>
</evidence>
<dbReference type="AlphaFoldDB" id="A0A9P1N9Y0"/>
<dbReference type="Proteomes" id="UP001152747">
    <property type="component" value="Unassembled WGS sequence"/>
</dbReference>
<keyword evidence="1" id="KW-0732">Signal</keyword>
<proteinExistence type="predicted"/>
<reference evidence="2" key="1">
    <citation type="submission" date="2022-11" db="EMBL/GenBank/DDBJ databases">
        <authorList>
            <person name="Kikuchi T."/>
        </authorList>
    </citation>
    <scope>NUCLEOTIDE SEQUENCE</scope>
    <source>
        <strain evidence="2">PS1010</strain>
    </source>
</reference>
<organism evidence="2 3">
    <name type="scientific">Caenorhabditis angaria</name>
    <dbReference type="NCBI Taxonomy" id="860376"/>
    <lineage>
        <taxon>Eukaryota</taxon>
        <taxon>Metazoa</taxon>
        <taxon>Ecdysozoa</taxon>
        <taxon>Nematoda</taxon>
        <taxon>Chromadorea</taxon>
        <taxon>Rhabditida</taxon>
        <taxon>Rhabditina</taxon>
        <taxon>Rhabditomorpha</taxon>
        <taxon>Rhabditoidea</taxon>
        <taxon>Rhabditidae</taxon>
        <taxon>Peloderinae</taxon>
        <taxon>Caenorhabditis</taxon>
    </lineage>
</organism>
<evidence type="ECO:0000313" key="2">
    <source>
        <dbReference type="EMBL" id="CAI5456609.1"/>
    </source>
</evidence>
<feature type="signal peptide" evidence="1">
    <location>
        <begin position="1"/>
        <end position="18"/>
    </location>
</feature>
<evidence type="ECO:0000256" key="1">
    <source>
        <dbReference type="SAM" id="SignalP"/>
    </source>
</evidence>
<keyword evidence="3" id="KW-1185">Reference proteome</keyword>
<comment type="caution">
    <text evidence="2">The sequence shown here is derived from an EMBL/GenBank/DDBJ whole genome shotgun (WGS) entry which is preliminary data.</text>
</comment>
<accession>A0A9P1N9Y0</accession>
<feature type="chain" id="PRO_5040470028" evidence="1">
    <location>
        <begin position="19"/>
        <end position="121"/>
    </location>
</feature>
<gene>
    <name evidence="2" type="ORF">CAMP_LOCUS19246</name>
</gene>